<dbReference type="PRINTS" id="PR00973">
    <property type="entry name" value="RIBOSOMALS17"/>
</dbReference>
<proteinExistence type="inferred from homology"/>
<evidence type="ECO:0000313" key="7">
    <source>
        <dbReference type="EMBL" id="CAA6801438.1"/>
    </source>
</evidence>
<organism evidence="7">
    <name type="scientific">uncultured Thiotrichaceae bacterium</name>
    <dbReference type="NCBI Taxonomy" id="298394"/>
    <lineage>
        <taxon>Bacteria</taxon>
        <taxon>Pseudomonadati</taxon>
        <taxon>Pseudomonadota</taxon>
        <taxon>Gammaproteobacteria</taxon>
        <taxon>Thiotrichales</taxon>
        <taxon>Thiotrichaceae</taxon>
        <taxon>environmental samples</taxon>
    </lineage>
</organism>
<evidence type="ECO:0000256" key="5">
    <source>
        <dbReference type="ARBA" id="ARBA00023274"/>
    </source>
</evidence>
<reference evidence="7" key="1">
    <citation type="submission" date="2020-01" db="EMBL/GenBank/DDBJ databases">
        <authorList>
            <person name="Meier V. D."/>
            <person name="Meier V D."/>
        </authorList>
    </citation>
    <scope>NUCLEOTIDE SEQUENCE</scope>
    <source>
        <strain evidence="7">HLG_WM_MAG_07</strain>
    </source>
</reference>
<dbReference type="PANTHER" id="PTHR10744">
    <property type="entry name" value="40S RIBOSOMAL PROTEIN S11 FAMILY MEMBER"/>
    <property type="match status" value="1"/>
</dbReference>
<evidence type="ECO:0000256" key="4">
    <source>
        <dbReference type="ARBA" id="ARBA00022980"/>
    </source>
</evidence>
<comment type="subunit">
    <text evidence="6">Part of the 30S ribosomal subunit.</text>
</comment>
<keyword evidence="5 6" id="KW-0687">Ribonucleoprotein</keyword>
<dbReference type="InterPro" id="IPR000266">
    <property type="entry name" value="Ribosomal_uS17"/>
</dbReference>
<dbReference type="GO" id="GO:0019843">
    <property type="term" value="F:rRNA binding"/>
    <property type="evidence" value="ECO:0007669"/>
    <property type="project" value="UniProtKB-UniRule"/>
</dbReference>
<dbReference type="AlphaFoldDB" id="A0A6S6SF26"/>
<dbReference type="PANTHER" id="PTHR10744:SF1">
    <property type="entry name" value="SMALL RIBOSOMAL SUBUNIT PROTEIN US17M"/>
    <property type="match status" value="1"/>
</dbReference>
<keyword evidence="2 6" id="KW-0699">rRNA-binding</keyword>
<dbReference type="InterPro" id="IPR012340">
    <property type="entry name" value="NA-bd_OB-fold"/>
</dbReference>
<dbReference type="CDD" id="cd00364">
    <property type="entry name" value="Ribosomal_uS17"/>
    <property type="match status" value="1"/>
</dbReference>
<sequence length="91" mass="10562">MTENTSSESKIERSLQGVVSSDKMDKTVVVKIERKVKHALYGKYIRRSTTFHVHDENNECKVGDTVMFKECRPYSKKKHWTLLEVVEKTAS</sequence>
<gene>
    <name evidence="6" type="primary">rpsQ</name>
    <name evidence="7" type="ORF">HELGO_WM10554</name>
</gene>
<comment type="similarity">
    <text evidence="1 6">Belongs to the universal ribosomal protein uS17 family.</text>
</comment>
<dbReference type="SUPFAM" id="SSF50249">
    <property type="entry name" value="Nucleic acid-binding proteins"/>
    <property type="match status" value="1"/>
</dbReference>
<dbReference type="GO" id="GO:0006412">
    <property type="term" value="P:translation"/>
    <property type="evidence" value="ECO:0007669"/>
    <property type="project" value="UniProtKB-UniRule"/>
</dbReference>
<accession>A0A6S6SF26</accession>
<comment type="function">
    <text evidence="6">One of the primary rRNA binding proteins, it binds specifically to the 5'-end of 16S ribosomal RNA.</text>
</comment>
<dbReference type="Gene3D" id="2.40.50.140">
    <property type="entry name" value="Nucleic acid-binding proteins"/>
    <property type="match status" value="1"/>
</dbReference>
<dbReference type="NCBIfam" id="NF004123">
    <property type="entry name" value="PRK05610.1"/>
    <property type="match status" value="1"/>
</dbReference>
<dbReference type="InterPro" id="IPR019984">
    <property type="entry name" value="Ribosomal_uS17_bact/chlr"/>
</dbReference>
<evidence type="ECO:0000256" key="6">
    <source>
        <dbReference type="HAMAP-Rule" id="MF_01345"/>
    </source>
</evidence>
<name>A0A6S6SF26_9GAMM</name>
<dbReference type="HAMAP" id="MF_01345_B">
    <property type="entry name" value="Ribosomal_uS17_B"/>
    <property type="match status" value="1"/>
</dbReference>
<dbReference type="NCBIfam" id="TIGR03635">
    <property type="entry name" value="uS17_bact"/>
    <property type="match status" value="1"/>
</dbReference>
<dbReference type="EMBL" id="CACVAY010000009">
    <property type="protein sequence ID" value="CAA6801438.1"/>
    <property type="molecule type" value="Genomic_DNA"/>
</dbReference>
<dbReference type="Pfam" id="PF00366">
    <property type="entry name" value="Ribosomal_S17"/>
    <property type="match status" value="1"/>
</dbReference>
<dbReference type="GO" id="GO:0003735">
    <property type="term" value="F:structural constituent of ribosome"/>
    <property type="evidence" value="ECO:0007669"/>
    <property type="project" value="UniProtKB-UniRule"/>
</dbReference>
<evidence type="ECO:0000256" key="3">
    <source>
        <dbReference type="ARBA" id="ARBA00022884"/>
    </source>
</evidence>
<protein>
    <recommendedName>
        <fullName evidence="6">Small ribosomal subunit protein uS17</fullName>
    </recommendedName>
</protein>
<evidence type="ECO:0000256" key="2">
    <source>
        <dbReference type="ARBA" id="ARBA00022730"/>
    </source>
</evidence>
<keyword evidence="3 6" id="KW-0694">RNA-binding</keyword>
<keyword evidence="4 6" id="KW-0689">Ribosomal protein</keyword>
<dbReference type="GO" id="GO:0022627">
    <property type="term" value="C:cytosolic small ribosomal subunit"/>
    <property type="evidence" value="ECO:0007669"/>
    <property type="project" value="UniProtKB-UniRule"/>
</dbReference>
<evidence type="ECO:0000256" key="1">
    <source>
        <dbReference type="ARBA" id="ARBA00010254"/>
    </source>
</evidence>